<dbReference type="GO" id="GO:0008061">
    <property type="term" value="F:chitin binding"/>
    <property type="evidence" value="ECO:0007669"/>
    <property type="project" value="InterPro"/>
</dbReference>
<evidence type="ECO:0000259" key="2">
    <source>
        <dbReference type="PROSITE" id="PS50940"/>
    </source>
</evidence>
<sequence>MSNWVSTKPYNLCLFLYCALPCWSVVCPGNARPVGPSCQCNDPNSQYNSVSNTCVRRCPSDATQSGNTCQCRDTNKVFDGNSNRCVQQPGDQLQMSVHVHQPAATGGKMLTTTQGQTVDVSARPTISRLREEDAWFVLATLGLWDPLVSVMILTLNTTVFQTLVCVAHHVKLGQYKTLQPVRVPVLHSVLPISTTTQGPDADVCVSQPTNHLKAEDAWFVLATLGPWDPRVSVMIPTLNTTVFQTRVCVAHHVRLGQYKTLQPAPVPVLHVAPLVSVSLTMSDWVSTKRCNLRLFLCYTVPCWSVQQPKHQLSMSVYVHQPAAPRGKMLMSPTMSDWVSRKSYNLRLLLCHTVPCWSVVCPGNARPVGSSCQCNDPNSQYNSVSNTCARRCPNDAVPSRNTCQCRDTNKRFDVNSNRCVCRSPCPTESKQNPATCACSCTTQCPAGQSLTIYALPSTTTQAPTVDVFVRPPISCLKGKHAWLVLATLGLWDPRVSVMIPTLNTTVLQTLVCVAHPVKLGQYKTLQTVPVPVLHSALRVSTTTQGAIVGVYVHPLTSHLKGEDAWFVPATLGLWDPRVSAMILTPNTTVLQTPVFADVLMVQPLQATHAGVRTLFKDMTMLPTVVCVGLCVQQACYKIPTPVAVRARPDALLVSTQTFRLTVDACAATPTDHLKMEFVCRVLLVPSQLAPVVIVLIPVILTIHPQTLVVLCQSACAAGSVQNPTTCACSCPSSCPPGQFNSVARGCRCLCQRTNLEPVLGVCSSRQGACNLKPSDCQPGQVPNIDPRICRCEVQKTPTPPQPPQKPLLPGEQLLSSGREACPESEWKCANGRPAYRDCHGACECDCSSSFAGPRCEIVVNASLCSHCHYFQGIYKAGIPGFCDLFVHCHPVTSAGNDGRGRPRAFTATIQKCAPGTFYVTRPDNYEGCDWPSAGTCNGDLCATKEPNTRFADESSCQRYWECGADRKLKGRFCCPAGQGFDRKQGMCVDNPRCPDVCGPCNKTTSGQGSGSYIYFMKMATVLVRYLDIKIVYLHCNFLQSCPTKGAQSVMVMGKKEGERKLKFYQTKSDSAEY</sequence>
<dbReference type="Proteomes" id="UP000762676">
    <property type="component" value="Unassembled WGS sequence"/>
</dbReference>
<evidence type="ECO:0000256" key="1">
    <source>
        <dbReference type="SAM" id="SignalP"/>
    </source>
</evidence>
<comment type="caution">
    <text evidence="3">The sequence shown here is derived from an EMBL/GenBank/DDBJ whole genome shotgun (WGS) entry which is preliminary data.</text>
</comment>
<dbReference type="SUPFAM" id="SSF57625">
    <property type="entry name" value="Invertebrate chitin-binding proteins"/>
    <property type="match status" value="1"/>
</dbReference>
<gene>
    <name evidence="3" type="ORF">ElyMa_002300700</name>
</gene>
<dbReference type="EMBL" id="BMAT01004771">
    <property type="protein sequence ID" value="GFR79937.1"/>
    <property type="molecule type" value="Genomic_DNA"/>
</dbReference>
<feature type="domain" description="Chitin-binding type-2" evidence="2">
    <location>
        <begin position="937"/>
        <end position="994"/>
    </location>
</feature>
<dbReference type="PROSITE" id="PS50940">
    <property type="entry name" value="CHIT_BIND_II"/>
    <property type="match status" value="1"/>
</dbReference>
<dbReference type="GO" id="GO:0005576">
    <property type="term" value="C:extracellular region"/>
    <property type="evidence" value="ECO:0007669"/>
    <property type="project" value="InterPro"/>
</dbReference>
<dbReference type="InterPro" id="IPR036508">
    <property type="entry name" value="Chitin-bd_dom_sf"/>
</dbReference>
<keyword evidence="4" id="KW-1185">Reference proteome</keyword>
<evidence type="ECO:0000313" key="4">
    <source>
        <dbReference type="Proteomes" id="UP000762676"/>
    </source>
</evidence>
<dbReference type="InterPro" id="IPR002557">
    <property type="entry name" value="Chitin-bd_dom"/>
</dbReference>
<feature type="signal peptide" evidence="1">
    <location>
        <begin position="1"/>
        <end position="24"/>
    </location>
</feature>
<organism evidence="3 4">
    <name type="scientific">Elysia marginata</name>
    <dbReference type="NCBI Taxonomy" id="1093978"/>
    <lineage>
        <taxon>Eukaryota</taxon>
        <taxon>Metazoa</taxon>
        <taxon>Spiralia</taxon>
        <taxon>Lophotrochozoa</taxon>
        <taxon>Mollusca</taxon>
        <taxon>Gastropoda</taxon>
        <taxon>Heterobranchia</taxon>
        <taxon>Euthyneura</taxon>
        <taxon>Panpulmonata</taxon>
        <taxon>Sacoglossa</taxon>
        <taxon>Placobranchoidea</taxon>
        <taxon>Plakobranchidae</taxon>
        <taxon>Elysia</taxon>
    </lineage>
</organism>
<reference evidence="3 4" key="1">
    <citation type="journal article" date="2021" name="Elife">
        <title>Chloroplast acquisition without the gene transfer in kleptoplastic sea slugs, Plakobranchus ocellatus.</title>
        <authorList>
            <person name="Maeda T."/>
            <person name="Takahashi S."/>
            <person name="Yoshida T."/>
            <person name="Shimamura S."/>
            <person name="Takaki Y."/>
            <person name="Nagai Y."/>
            <person name="Toyoda A."/>
            <person name="Suzuki Y."/>
            <person name="Arimoto A."/>
            <person name="Ishii H."/>
            <person name="Satoh N."/>
            <person name="Nishiyama T."/>
            <person name="Hasebe M."/>
            <person name="Maruyama T."/>
            <person name="Minagawa J."/>
            <person name="Obokata J."/>
            <person name="Shigenobu S."/>
        </authorList>
    </citation>
    <scope>NUCLEOTIDE SEQUENCE [LARGE SCALE GENOMIC DNA]</scope>
</reference>
<evidence type="ECO:0000313" key="3">
    <source>
        <dbReference type="EMBL" id="GFR79937.1"/>
    </source>
</evidence>
<feature type="chain" id="PRO_5043506536" description="Chitin-binding type-2 domain-containing protein" evidence="1">
    <location>
        <begin position="25"/>
        <end position="1072"/>
    </location>
</feature>
<name>A0AAV4G371_9GAST</name>
<accession>A0AAV4G371</accession>
<keyword evidence="1" id="KW-0732">Signal</keyword>
<dbReference type="AlphaFoldDB" id="A0AAV4G371"/>
<proteinExistence type="predicted"/>
<protein>
    <recommendedName>
        <fullName evidence="2">Chitin-binding type-2 domain-containing protein</fullName>
    </recommendedName>
</protein>